<dbReference type="InterPro" id="IPR018673">
    <property type="entry name" value="DUF2141"/>
</dbReference>
<accession>A0ABS6BFQ9</accession>
<feature type="chain" id="PRO_5046189569" evidence="1">
    <location>
        <begin position="22"/>
        <end position="168"/>
    </location>
</feature>
<dbReference type="Pfam" id="PF09912">
    <property type="entry name" value="DUF2141"/>
    <property type="match status" value="1"/>
</dbReference>
<evidence type="ECO:0000313" key="3">
    <source>
        <dbReference type="Proteomes" id="UP000776276"/>
    </source>
</evidence>
<organism evidence="2 3">
    <name type="scientific">Sphingomonas quercus</name>
    <dbReference type="NCBI Taxonomy" id="2842451"/>
    <lineage>
        <taxon>Bacteria</taxon>
        <taxon>Pseudomonadati</taxon>
        <taxon>Pseudomonadota</taxon>
        <taxon>Alphaproteobacteria</taxon>
        <taxon>Sphingomonadales</taxon>
        <taxon>Sphingomonadaceae</taxon>
        <taxon>Sphingomonas</taxon>
    </lineage>
</organism>
<evidence type="ECO:0000256" key="1">
    <source>
        <dbReference type="SAM" id="SignalP"/>
    </source>
</evidence>
<reference evidence="2 3" key="1">
    <citation type="submission" date="2021-06" db="EMBL/GenBank/DDBJ databases">
        <title>Sphingomonas sp. XMGL2, whole genome shotgun sequencing project.</title>
        <authorList>
            <person name="Zhao G."/>
            <person name="Shen L."/>
        </authorList>
    </citation>
    <scope>NUCLEOTIDE SEQUENCE [LARGE SCALE GENOMIC DNA]</scope>
    <source>
        <strain evidence="2 3">XMGL2</strain>
    </source>
</reference>
<keyword evidence="1" id="KW-0732">Signal</keyword>
<dbReference type="Proteomes" id="UP000776276">
    <property type="component" value="Unassembled WGS sequence"/>
</dbReference>
<proteinExistence type="predicted"/>
<dbReference type="RefSeq" id="WP_216320781.1">
    <property type="nucleotide sequence ID" value="NZ_JAHKRT010000002.1"/>
</dbReference>
<dbReference type="EMBL" id="JAHKRT010000002">
    <property type="protein sequence ID" value="MBU3077118.1"/>
    <property type="molecule type" value="Genomic_DNA"/>
</dbReference>
<sequence length="168" mass="17131">MSKLWGMGAAVALGVAAPASAAVLGPDAPACSAGAGGPAVLAKIDGFKAHTGNVRVQVYGGRAEDFLAKGQYVKRIDLPVSPHGAMEVCVALPEPGNYAVAVRHDIDGSGKSGWNDGGGFSRNPALSLLSLKPRYEDVVIAVGQTPKPVEIMLNYRRGLSIGPVGRGG</sequence>
<keyword evidence="3" id="KW-1185">Reference proteome</keyword>
<feature type="signal peptide" evidence="1">
    <location>
        <begin position="1"/>
        <end position="21"/>
    </location>
</feature>
<protein>
    <submittedName>
        <fullName evidence="2">DUF2141 domain-containing protein</fullName>
    </submittedName>
</protein>
<comment type="caution">
    <text evidence="2">The sequence shown here is derived from an EMBL/GenBank/DDBJ whole genome shotgun (WGS) entry which is preliminary data.</text>
</comment>
<gene>
    <name evidence="2" type="ORF">KOF26_04495</name>
</gene>
<name>A0ABS6BFQ9_9SPHN</name>
<evidence type="ECO:0000313" key="2">
    <source>
        <dbReference type="EMBL" id="MBU3077118.1"/>
    </source>
</evidence>